<dbReference type="Proteomes" id="UP000236319">
    <property type="component" value="Unassembled WGS sequence"/>
</dbReference>
<protein>
    <submittedName>
        <fullName evidence="5">DNA repair protein</fullName>
    </submittedName>
</protein>
<name>A0A2H6KBY2_9APIC</name>
<evidence type="ECO:0000259" key="4">
    <source>
        <dbReference type="Pfam" id="PF00867"/>
    </source>
</evidence>
<dbReference type="InterPro" id="IPR006086">
    <property type="entry name" value="XPG-I_dom"/>
</dbReference>
<gene>
    <name evidence="5" type="ORF">BOVATA_019620</name>
</gene>
<keyword evidence="6" id="KW-1185">Reference proteome</keyword>
<dbReference type="PANTHER" id="PTHR11081">
    <property type="entry name" value="FLAP ENDONUCLEASE FAMILY MEMBER"/>
    <property type="match status" value="1"/>
</dbReference>
<dbReference type="GO" id="GO:0008409">
    <property type="term" value="F:5'-3' exonuclease activity"/>
    <property type="evidence" value="ECO:0007669"/>
    <property type="project" value="TreeGrafter"/>
</dbReference>
<organism evidence="5 6">
    <name type="scientific">Babesia ovata</name>
    <dbReference type="NCBI Taxonomy" id="189622"/>
    <lineage>
        <taxon>Eukaryota</taxon>
        <taxon>Sar</taxon>
        <taxon>Alveolata</taxon>
        <taxon>Apicomplexa</taxon>
        <taxon>Aconoidasida</taxon>
        <taxon>Piroplasmida</taxon>
        <taxon>Babesiidae</taxon>
        <taxon>Babesia</taxon>
    </lineage>
</organism>
<dbReference type="Gene3D" id="1.10.150.20">
    <property type="entry name" value="5' to 3' exonuclease, C-terminal subdomain"/>
    <property type="match status" value="1"/>
</dbReference>
<evidence type="ECO:0000313" key="6">
    <source>
        <dbReference type="Proteomes" id="UP000236319"/>
    </source>
</evidence>
<dbReference type="SUPFAM" id="SSF88723">
    <property type="entry name" value="PIN domain-like"/>
    <property type="match status" value="1"/>
</dbReference>
<keyword evidence="2" id="KW-0378">Hydrolase</keyword>
<dbReference type="VEuPathDB" id="PiroplasmaDB:BOVATA_019620"/>
<keyword evidence="1" id="KW-0479">Metal-binding</keyword>
<evidence type="ECO:0000256" key="1">
    <source>
        <dbReference type="ARBA" id="ARBA00022723"/>
    </source>
</evidence>
<dbReference type="PANTHER" id="PTHR11081:SF9">
    <property type="entry name" value="FLAP ENDONUCLEASE 1"/>
    <property type="match status" value="1"/>
</dbReference>
<dbReference type="InterPro" id="IPR029060">
    <property type="entry name" value="PIN-like_dom_sf"/>
</dbReference>
<dbReference type="GO" id="GO:0017108">
    <property type="term" value="F:5'-flap endonuclease activity"/>
    <property type="evidence" value="ECO:0007669"/>
    <property type="project" value="TreeGrafter"/>
</dbReference>
<dbReference type="Pfam" id="PF00867">
    <property type="entry name" value="XPG_I"/>
    <property type="match status" value="1"/>
</dbReference>
<dbReference type="OrthoDB" id="1937206at2759"/>
<reference evidence="5 6" key="1">
    <citation type="journal article" date="2017" name="BMC Genomics">
        <title>Whole-genome assembly of Babesia ovata and comparative genomics between closely related pathogens.</title>
        <authorList>
            <person name="Yamagishi J."/>
            <person name="Asada M."/>
            <person name="Hakimi H."/>
            <person name="Tanaka T.Q."/>
            <person name="Sugimoto C."/>
            <person name="Kawazu S."/>
        </authorList>
    </citation>
    <scope>NUCLEOTIDE SEQUENCE [LARGE SCALE GENOMIC DNA]</scope>
    <source>
        <strain evidence="5 6">Miyake</strain>
    </source>
</reference>
<dbReference type="AlphaFoldDB" id="A0A2H6KBY2"/>
<evidence type="ECO:0000256" key="2">
    <source>
        <dbReference type="ARBA" id="ARBA00022759"/>
    </source>
</evidence>
<dbReference type="GeneID" id="39874239"/>
<accession>A0A2H6KBY2</accession>
<dbReference type="SUPFAM" id="SSF47807">
    <property type="entry name" value="5' to 3' exonuclease, C-terminal subdomain"/>
    <property type="match status" value="1"/>
</dbReference>
<dbReference type="RefSeq" id="XP_028866712.1">
    <property type="nucleotide sequence ID" value="XM_029010879.1"/>
</dbReference>
<feature type="domain" description="XPG-I" evidence="4">
    <location>
        <begin position="196"/>
        <end position="256"/>
    </location>
</feature>
<sequence>MGVKGLIKFLASRFPAAIESTPSLERFGGCRVFVDCAILLQRTLHAAATGILARRRRDYRNASASERQFIDARAICSEICNHAAKPLLRLNQQLRAVRSNRGIDATFVLGSSLTVRDLQIASRKASPGSGVNVLDLRNPHLLPALRAFFEGSSDCRLYAAPSEKDMLAIADRLADAFARVEIRQPDIARRCVEFCSSDDDYVLSDDTNAIAFGAPNVIRDYCGRNVCNTINQATMLQLMGFSWEQFVDFCLLCGTDDAPLIPHIGPERAHHIITTFGSFEAFMRSPALDSVLQSPRVLKGLEKREMSVEEFKVKLEDALACRDELFVKRART</sequence>
<keyword evidence="2" id="KW-0255">Endonuclease</keyword>
<evidence type="ECO:0000313" key="5">
    <source>
        <dbReference type="EMBL" id="GBE60469.1"/>
    </source>
</evidence>
<evidence type="ECO:0000256" key="3">
    <source>
        <dbReference type="ARBA" id="ARBA00022842"/>
    </source>
</evidence>
<keyword evidence="3" id="KW-0460">Magnesium</keyword>
<keyword evidence="2" id="KW-0540">Nuclease</keyword>
<comment type="caution">
    <text evidence="5">The sequence shown here is derived from an EMBL/GenBank/DDBJ whole genome shotgun (WGS) entry which is preliminary data.</text>
</comment>
<dbReference type="EMBL" id="BDSA01000002">
    <property type="protein sequence ID" value="GBE60469.1"/>
    <property type="molecule type" value="Genomic_DNA"/>
</dbReference>
<dbReference type="CDD" id="cd09897">
    <property type="entry name" value="H3TH_FEN1-XPG-like"/>
    <property type="match status" value="1"/>
</dbReference>
<dbReference type="GO" id="GO:0046872">
    <property type="term" value="F:metal ion binding"/>
    <property type="evidence" value="ECO:0007669"/>
    <property type="project" value="UniProtKB-KW"/>
</dbReference>
<dbReference type="InterPro" id="IPR036279">
    <property type="entry name" value="5-3_exonuclease_C_sf"/>
</dbReference>
<dbReference type="InterPro" id="IPR006084">
    <property type="entry name" value="XPG/Rad2"/>
</dbReference>
<proteinExistence type="predicted"/>